<keyword evidence="15" id="KW-1185">Reference proteome</keyword>
<name>A0A164WGA5_DAUCS</name>
<dbReference type="InterPro" id="IPR023214">
    <property type="entry name" value="HAD_sf"/>
</dbReference>
<dbReference type="PANTHER" id="PTHR46039:SF2">
    <property type="entry name" value="SUCROSE-PHOSPHATE SYNTHASE 1"/>
    <property type="match status" value="1"/>
</dbReference>
<comment type="subunit">
    <text evidence="3 8">Homodimer or homotetramer.</text>
</comment>
<dbReference type="Gene3D" id="3.90.1070.10">
    <property type="match status" value="1"/>
</dbReference>
<evidence type="ECO:0000259" key="11">
    <source>
        <dbReference type="Pfam" id="PF00862"/>
    </source>
</evidence>
<feature type="domain" description="Sucrose phosphatase-like" evidence="12">
    <location>
        <begin position="796"/>
        <end position="990"/>
    </location>
</feature>
<proteinExistence type="inferred from homology"/>
<evidence type="ECO:0000256" key="8">
    <source>
        <dbReference type="RuleBase" id="RU368006"/>
    </source>
</evidence>
<organism evidence="13">
    <name type="scientific">Daucus carota subsp. sativus</name>
    <name type="common">Carrot</name>
    <dbReference type="NCBI Taxonomy" id="79200"/>
    <lineage>
        <taxon>Eukaryota</taxon>
        <taxon>Viridiplantae</taxon>
        <taxon>Streptophyta</taxon>
        <taxon>Embryophyta</taxon>
        <taxon>Tracheophyta</taxon>
        <taxon>Spermatophyta</taxon>
        <taxon>Magnoliopsida</taxon>
        <taxon>eudicotyledons</taxon>
        <taxon>Gunneridae</taxon>
        <taxon>Pentapetalae</taxon>
        <taxon>asterids</taxon>
        <taxon>campanulids</taxon>
        <taxon>Apiales</taxon>
        <taxon>Apiaceae</taxon>
        <taxon>Apioideae</taxon>
        <taxon>Scandiceae</taxon>
        <taxon>Daucinae</taxon>
        <taxon>Daucus</taxon>
        <taxon>Daucus sect. Daucus</taxon>
    </lineage>
</organism>
<dbReference type="InterPro" id="IPR000368">
    <property type="entry name" value="Sucrose_synth_GT-B1"/>
</dbReference>
<dbReference type="STRING" id="79200.A0A164WGA5"/>
<evidence type="ECO:0000256" key="4">
    <source>
        <dbReference type="ARBA" id="ARBA00012536"/>
    </source>
</evidence>
<feature type="region of interest" description="Disordered" evidence="9">
    <location>
        <begin position="671"/>
        <end position="690"/>
    </location>
</feature>
<dbReference type="InterPro" id="IPR001296">
    <property type="entry name" value="Glyco_trans_1"/>
</dbReference>
<evidence type="ECO:0000256" key="7">
    <source>
        <dbReference type="ARBA" id="ARBA00047471"/>
    </source>
</evidence>
<feature type="domain" description="Glycosyl transferase family 1" evidence="10">
    <location>
        <begin position="470"/>
        <end position="643"/>
    </location>
</feature>
<dbReference type="Gramene" id="KZM91744">
    <property type="protein sequence ID" value="KZM91744"/>
    <property type="gene ID" value="DCAR_020891"/>
</dbReference>
<dbReference type="InterPro" id="IPR006380">
    <property type="entry name" value="SPP-like_dom"/>
</dbReference>
<dbReference type="AlphaFoldDB" id="A0A164WGA5"/>
<dbReference type="OrthoDB" id="512920at2759"/>
<feature type="domain" description="Sucrose synthase first GT-B" evidence="11">
    <location>
        <begin position="153"/>
        <end position="433"/>
    </location>
</feature>
<evidence type="ECO:0000259" key="10">
    <source>
        <dbReference type="Pfam" id="PF00534"/>
    </source>
</evidence>
<evidence type="ECO:0000313" key="14">
    <source>
        <dbReference type="EMBL" id="WOH06025.1"/>
    </source>
</evidence>
<evidence type="ECO:0000313" key="15">
    <source>
        <dbReference type="Proteomes" id="UP000077755"/>
    </source>
</evidence>
<comment type="catalytic activity">
    <reaction evidence="7 8">
        <text>beta-D-fructose 6-phosphate + UDP-alpha-D-glucose = sucrose 6(F)-phosphate + UDP + H(+)</text>
        <dbReference type="Rhea" id="RHEA:22172"/>
        <dbReference type="ChEBI" id="CHEBI:15378"/>
        <dbReference type="ChEBI" id="CHEBI:57634"/>
        <dbReference type="ChEBI" id="CHEBI:57723"/>
        <dbReference type="ChEBI" id="CHEBI:58223"/>
        <dbReference type="ChEBI" id="CHEBI:58885"/>
        <dbReference type="EC" id="2.4.1.14"/>
    </reaction>
</comment>
<dbReference type="EMBL" id="LNRQ01000006">
    <property type="protein sequence ID" value="KZM91744.1"/>
    <property type="molecule type" value="Genomic_DNA"/>
</dbReference>
<dbReference type="EC" id="2.4.1.14" evidence="4 8"/>
<dbReference type="Pfam" id="PF00534">
    <property type="entry name" value="Glycos_transf_1"/>
    <property type="match status" value="1"/>
</dbReference>
<keyword evidence="6 8" id="KW-0808">Transferase</keyword>
<dbReference type="SUPFAM" id="SSF53756">
    <property type="entry name" value="UDP-Glycosyltransferase/glycogen phosphorylase"/>
    <property type="match status" value="1"/>
</dbReference>
<evidence type="ECO:0000256" key="6">
    <source>
        <dbReference type="ARBA" id="ARBA00022679"/>
    </source>
</evidence>
<sequence length="1050" mass="118613">MAGNEWINSYLEAIIDSEPGLEQARESLLLRERGRFSPTRYFVNNVIGFDDTDLHRSWLRAQATKIPQERNTRLENMSWRIWNLARQKRMLDEKQTQRLSRRDMERQKGLKEAIADMSEDLSEGEKCDALGDISAHSESIRGRFHRISSVDTLETFANQLKGKQMYIVLISLHGLIRGENMELGRDSDTGGQVKYVVELARALSSMPGVYRVDLLTRQVSAPEVDWSYAEPTEMLPPRDLEGFLSETGESSGAYIIRIPFGPKDKYIPKEMLWPHVPEFVDGALNYIVQMSKVLGDQIGGGIPVWPVAIHGHYADAGDSASLLAGALNVPMIFTGHSLGRDKMEQLLRQGRLSRDEINSTYKIIRRIDAEELALDASEIVITSTKQEIEDQWGLYDGFDRGLEHILRARIKRNVSSYGRFMPRMVVIPPGMDFHHIVHDGDIDGETDGSEDHPAFLDPPIWAEIMRFFTNPRKPMILALARPDPKKNLTTLVEAFGECRPLRELANLTLIMGTRDDIDDMSSTNASVLLSILKLIDKYDLYGQVAFPKHHKQADVPDIYHLAAKTKGVFINPAFIEPFGLTLIEAAAHGLPTVATKNGGPVDIQRVLDNGLLVDPHDQQSIADALLNLVAEKQLWVKCRQNGLKNIHLFSWPEHCKTYLSRIAACKPRQPQWLKTEDDGENSESDSPRDSLRDIQDISLNLKFSLDVEMKDDKNNDHCSLDPEDNMIKSEHAVLAWCGQKGTREPNFVEKVDLNAGFGKFPSLRRRKYIYVIAVDSDSISGLFESVRMIFAAVERERTEGSIGFILATSFTMAEVHSFLISEDVSPTDFDAFICNSGGDLYYSSPQSEKNPFIADLYYHSHIEYRWGGEGLRKTLVRWANSIIDKNGEDGEHVITEDKNISTDYCYAFKVRMPEVVPPVRVIRRLMRIQALRCHIIYCQNGKKINVIPVLASRAQALRYLYLRWGMDLSKMAVFVGDSGDTDYEQLIGGIHKTLVLKGVGRGTTNHLHVNRSYPLTDVVPVDSPNIIESNESCSPIDIRNLLEKLGVFKC</sequence>
<protein>
    <recommendedName>
        <fullName evidence="4 8">Sucrose-phosphate synthase</fullName>
        <ecNumber evidence="4 8">2.4.1.14</ecNumber>
    </recommendedName>
</protein>
<dbReference type="CDD" id="cd16419">
    <property type="entry name" value="HAD_SPS"/>
    <property type="match status" value="1"/>
</dbReference>
<dbReference type="Pfam" id="PF05116">
    <property type="entry name" value="S6PP"/>
    <property type="match status" value="1"/>
</dbReference>
<dbReference type="InterPro" id="IPR012819">
    <property type="entry name" value="SPS_pln"/>
</dbReference>
<evidence type="ECO:0000256" key="3">
    <source>
        <dbReference type="ARBA" id="ARBA00011774"/>
    </source>
</evidence>
<dbReference type="NCBIfam" id="TIGR02468">
    <property type="entry name" value="sucrsPsyn_pln"/>
    <property type="match status" value="1"/>
</dbReference>
<dbReference type="KEGG" id="dcr:108226543"/>
<reference evidence="13" key="1">
    <citation type="journal article" date="2016" name="Nat. Genet.">
        <title>A high-quality carrot genome assembly provides new insights into carotenoid accumulation and asterid genome evolution.</title>
        <authorList>
            <person name="Iorizzo M."/>
            <person name="Ellison S."/>
            <person name="Senalik D."/>
            <person name="Zeng P."/>
            <person name="Satapoomin P."/>
            <person name="Huang J."/>
            <person name="Bowman M."/>
            <person name="Iovene M."/>
            <person name="Sanseverino W."/>
            <person name="Cavagnaro P."/>
            <person name="Yildiz M."/>
            <person name="Macko-Podgorni A."/>
            <person name="Moranska E."/>
            <person name="Grzebelus E."/>
            <person name="Grzebelus D."/>
            <person name="Ashrafi H."/>
            <person name="Zheng Z."/>
            <person name="Cheng S."/>
            <person name="Spooner D."/>
            <person name="Van Deynze A."/>
            <person name="Simon P."/>
        </authorList>
    </citation>
    <scope>NUCLEOTIDE SEQUENCE [LARGE SCALE GENOMIC DNA]</scope>
    <source>
        <tissue evidence="13">Leaf</tissue>
    </source>
</reference>
<dbReference type="InterPro" id="IPR035659">
    <property type="entry name" value="SPS_C"/>
</dbReference>
<dbReference type="InterPro" id="IPR044161">
    <property type="entry name" value="SPS"/>
</dbReference>
<dbReference type="PANTHER" id="PTHR46039">
    <property type="entry name" value="SUCROSE-PHOSPHATE SYNTHASE 3-RELATED"/>
    <property type="match status" value="1"/>
</dbReference>
<dbReference type="OMA" id="FKPHDFD"/>
<dbReference type="CDD" id="cd03800">
    <property type="entry name" value="GT4_sucrose_synthase"/>
    <property type="match status" value="1"/>
</dbReference>
<evidence type="ECO:0000256" key="9">
    <source>
        <dbReference type="SAM" id="MobiDB-lite"/>
    </source>
</evidence>
<evidence type="ECO:0000256" key="5">
    <source>
        <dbReference type="ARBA" id="ARBA00022676"/>
    </source>
</evidence>
<gene>
    <name evidence="13" type="ORF">DCAR_020891</name>
    <name evidence="14" type="ORF">DCAR_0625448</name>
</gene>
<comment type="similarity">
    <text evidence="2 8">Belongs to the glycosyltransferase 1 family.</text>
</comment>
<dbReference type="Gene3D" id="3.40.50.2000">
    <property type="entry name" value="Glycogen Phosphorylase B"/>
    <property type="match status" value="2"/>
</dbReference>
<dbReference type="GO" id="GO:0046524">
    <property type="term" value="F:sucrose-phosphate synthase activity"/>
    <property type="evidence" value="ECO:0007669"/>
    <property type="project" value="UniProtKB-UniRule"/>
</dbReference>
<comment type="function">
    <text evidence="8">Plays a role in photosynthetic sucrose synthesis by catalyzing the rate-limiting step of sucrose biosynthesis from UDP-glucose and fructose- 6-phosphate. Involved in the regulation of carbon partitioning in the leaves of plants. May regulate the synthesis of sucrose and therefore play a major role as a limiting factor in the export of photoassimilates out of the leaf. Plays a role for sucrose availability that is essential for plant growth and fiber elongation.</text>
</comment>
<comment type="pathway">
    <text evidence="1 8">Glycan biosynthesis; sucrose biosynthesis; sucrose from D-fructose 6-phosphate and UDP-alpha-D-glucose: step 1/2.</text>
</comment>
<dbReference type="GO" id="GO:0005986">
    <property type="term" value="P:sucrose biosynthetic process"/>
    <property type="evidence" value="ECO:0007669"/>
    <property type="project" value="UniProtKB-UniRule"/>
</dbReference>
<reference evidence="14" key="2">
    <citation type="submission" date="2022-03" db="EMBL/GenBank/DDBJ databases">
        <title>Draft title - Genomic analysis of global carrot germplasm unveils the trajectory of domestication and the origin of high carotenoid orange carrot.</title>
        <authorList>
            <person name="Iorizzo M."/>
            <person name="Ellison S."/>
            <person name="Senalik D."/>
            <person name="Macko-Podgorni A."/>
            <person name="Grzebelus D."/>
            <person name="Bostan H."/>
            <person name="Rolling W."/>
            <person name="Curaba J."/>
            <person name="Simon P."/>
        </authorList>
    </citation>
    <scope>NUCLEOTIDE SEQUENCE</scope>
    <source>
        <tissue evidence="14">Leaf</tissue>
    </source>
</reference>
<dbReference type="Pfam" id="PF00862">
    <property type="entry name" value="GT-B_Sucrose_synth"/>
    <property type="match status" value="1"/>
</dbReference>
<accession>A0A164WGA5</accession>
<dbReference type="Gene3D" id="3.40.50.1000">
    <property type="entry name" value="HAD superfamily/HAD-like"/>
    <property type="match status" value="1"/>
</dbReference>
<dbReference type="UniPathway" id="UPA00371">
    <property type="reaction ID" value="UER00545"/>
</dbReference>
<evidence type="ECO:0000259" key="12">
    <source>
        <dbReference type="Pfam" id="PF05116"/>
    </source>
</evidence>
<dbReference type="Proteomes" id="UP000077755">
    <property type="component" value="Chromosome 6"/>
</dbReference>
<evidence type="ECO:0000313" key="13">
    <source>
        <dbReference type="EMBL" id="KZM91744.1"/>
    </source>
</evidence>
<keyword evidence="5 8" id="KW-0328">Glycosyltransferase</keyword>
<evidence type="ECO:0000256" key="2">
    <source>
        <dbReference type="ARBA" id="ARBA00006530"/>
    </source>
</evidence>
<evidence type="ECO:0000256" key="1">
    <source>
        <dbReference type="ARBA" id="ARBA00005027"/>
    </source>
</evidence>
<dbReference type="EMBL" id="CP093348">
    <property type="protein sequence ID" value="WOH06025.1"/>
    <property type="molecule type" value="Genomic_DNA"/>
</dbReference>